<gene>
    <name evidence="2" type="ORF">KK1_026304</name>
</gene>
<dbReference type="PANTHER" id="PTHR46413">
    <property type="entry name" value="HEAVY METAL-ASSOCIATED ISOPRENYLATED PLANT PROTEIN 6"/>
    <property type="match status" value="1"/>
</dbReference>
<dbReference type="OMA" id="PYACHIM"/>
<dbReference type="Gramene" id="C.cajan_25550.t">
    <property type="protein sequence ID" value="C.cajan_25550.t"/>
    <property type="gene ID" value="C.cajan_25550"/>
</dbReference>
<dbReference type="Gene3D" id="3.30.70.100">
    <property type="match status" value="1"/>
</dbReference>
<dbReference type="PANTHER" id="PTHR46413:SF2">
    <property type="entry name" value="HEAVY METAL-ASSOCIATED ISOPRENYLATED PLANT PROTEIN 3"/>
    <property type="match status" value="1"/>
</dbReference>
<keyword evidence="3" id="KW-1185">Reference proteome</keyword>
<dbReference type="Proteomes" id="UP000075243">
    <property type="component" value="Unassembled WGS sequence"/>
</dbReference>
<sequence>EGVQRWKTEIDTGKFTVTGNVDRDNKLADKPNNNVQLTSPHSNKDKKPKDKQTPEKTVVLKVSRYCRCRGCFNRLRKAVLKVEGVWVGDDVAINSNDEWWMVTAKCTVDVNVVAGTLSKKLKRVVEVVPPKKEKEKEKEKEKKEKEKEGEKEGDKGGNSATAKKKKKAGGEDNGGGGGAAAADGKGKKDQEENLMYYELPTRDYANGGYGHGNYIDQYNHVAQMFNEENPYACHIM</sequence>
<accession>A0A151SAF1</accession>
<dbReference type="GO" id="GO:0046872">
    <property type="term" value="F:metal ion binding"/>
    <property type="evidence" value="ECO:0007669"/>
    <property type="project" value="InterPro"/>
</dbReference>
<proteinExistence type="predicted"/>
<dbReference type="AlphaFoldDB" id="A0A151SAF1"/>
<feature type="compositionally biased region" description="Basic and acidic residues" evidence="1">
    <location>
        <begin position="42"/>
        <end position="54"/>
    </location>
</feature>
<evidence type="ECO:0008006" key="4">
    <source>
        <dbReference type="Google" id="ProtNLM"/>
    </source>
</evidence>
<feature type="compositionally biased region" description="Basic and acidic residues" evidence="1">
    <location>
        <begin position="130"/>
        <end position="155"/>
    </location>
</feature>
<evidence type="ECO:0000256" key="1">
    <source>
        <dbReference type="SAM" id="MobiDB-lite"/>
    </source>
</evidence>
<feature type="compositionally biased region" description="Polar residues" evidence="1">
    <location>
        <begin position="31"/>
        <end position="41"/>
    </location>
</feature>
<organism evidence="2 3">
    <name type="scientific">Cajanus cajan</name>
    <name type="common">Pigeon pea</name>
    <name type="synonym">Cajanus indicus</name>
    <dbReference type="NCBI Taxonomy" id="3821"/>
    <lineage>
        <taxon>Eukaryota</taxon>
        <taxon>Viridiplantae</taxon>
        <taxon>Streptophyta</taxon>
        <taxon>Embryophyta</taxon>
        <taxon>Tracheophyta</taxon>
        <taxon>Spermatophyta</taxon>
        <taxon>Magnoliopsida</taxon>
        <taxon>eudicotyledons</taxon>
        <taxon>Gunneridae</taxon>
        <taxon>Pentapetalae</taxon>
        <taxon>rosids</taxon>
        <taxon>fabids</taxon>
        <taxon>Fabales</taxon>
        <taxon>Fabaceae</taxon>
        <taxon>Papilionoideae</taxon>
        <taxon>50 kb inversion clade</taxon>
        <taxon>NPAAA clade</taxon>
        <taxon>indigoferoid/millettioid clade</taxon>
        <taxon>Phaseoleae</taxon>
        <taxon>Cajanus</taxon>
    </lineage>
</organism>
<dbReference type="STRING" id="3821.A0A151SAF1"/>
<protein>
    <recommendedName>
        <fullName evidence="4">HMA domain-containing protein</fullName>
    </recommendedName>
</protein>
<feature type="non-terminal residue" evidence="2">
    <location>
        <position position="1"/>
    </location>
</feature>
<name>A0A151SAF1_CAJCA</name>
<feature type="region of interest" description="Disordered" evidence="1">
    <location>
        <begin position="130"/>
        <end position="187"/>
    </location>
</feature>
<evidence type="ECO:0000313" key="3">
    <source>
        <dbReference type="Proteomes" id="UP000075243"/>
    </source>
</evidence>
<reference evidence="2" key="1">
    <citation type="journal article" date="2012" name="Nat. Biotechnol.">
        <title>Draft genome sequence of pigeonpea (Cajanus cajan), an orphan legume crop of resource-poor farmers.</title>
        <authorList>
            <person name="Varshney R.K."/>
            <person name="Chen W."/>
            <person name="Li Y."/>
            <person name="Bharti A.K."/>
            <person name="Saxena R.K."/>
            <person name="Schlueter J.A."/>
            <person name="Donoghue M.T."/>
            <person name="Azam S."/>
            <person name="Fan G."/>
            <person name="Whaley A.M."/>
            <person name="Farmer A.D."/>
            <person name="Sheridan J."/>
            <person name="Iwata A."/>
            <person name="Tuteja R."/>
            <person name="Penmetsa R.V."/>
            <person name="Wu W."/>
            <person name="Upadhyaya H.D."/>
            <person name="Yang S.P."/>
            <person name="Shah T."/>
            <person name="Saxena K.B."/>
            <person name="Michael T."/>
            <person name="McCombie W.R."/>
            <person name="Yang B."/>
            <person name="Zhang G."/>
            <person name="Yang H."/>
            <person name="Wang J."/>
            <person name="Spillane C."/>
            <person name="Cook D.R."/>
            <person name="May G.D."/>
            <person name="Xu X."/>
            <person name="Jackson S.A."/>
        </authorList>
    </citation>
    <scope>NUCLEOTIDE SEQUENCE [LARGE SCALE GENOMIC DNA]</scope>
</reference>
<dbReference type="EMBL" id="KQ483432">
    <property type="protein sequence ID" value="KYP51786.1"/>
    <property type="molecule type" value="Genomic_DNA"/>
</dbReference>
<dbReference type="InterPro" id="IPR044594">
    <property type="entry name" value="HIPP01/3/5/6"/>
</dbReference>
<evidence type="ECO:0000313" key="2">
    <source>
        <dbReference type="EMBL" id="KYP51786.1"/>
    </source>
</evidence>
<feature type="region of interest" description="Disordered" evidence="1">
    <location>
        <begin position="21"/>
        <end position="54"/>
    </location>
</feature>